<dbReference type="PROSITE" id="PS50885">
    <property type="entry name" value="HAMP"/>
    <property type="match status" value="1"/>
</dbReference>
<keyword evidence="6" id="KW-1133">Transmembrane helix</keyword>
<evidence type="ECO:0000256" key="1">
    <source>
        <dbReference type="ARBA" id="ARBA00004370"/>
    </source>
</evidence>
<evidence type="ECO:0000256" key="6">
    <source>
        <dbReference type="SAM" id="Phobius"/>
    </source>
</evidence>
<keyword evidence="5" id="KW-0175">Coiled coil</keyword>
<sequence>MISELKITFTDKLVMKLSLFNKMYLPAYISTISTITFLSFYASVTDILENNNIVIPSHLEFNNVAMFAVMFLFACYFFAYAVKANILSLLKHIENVMNNIDQGNIHSRIGLSGQDEFGRIGAAIDKTLNNLFDMVTTVTNSVNELSSNTRNISSTVATNESLIQKQHSEVQACNSAMESMSHAISQVSDNAENVKDIAELAQNSVSEMNENISDLVDNFGSLTKDIQQSSEAGNNLKTTSDKVKQVLDVITGISAQTNLLALNAAIEAARAGESGRGFAVVADEVRKLSKRTQQATIEINQMIENLDQTSNELIKSVESNILSTGEMLKDAENIKFSMNNMSGYFQDLSVKTNEISIASISQISVSQQLTTSLGIFSESSEQSLTSLTVLNKDKESLIAVFVQLDDCLENYKH</sequence>
<dbReference type="Gene3D" id="1.10.287.950">
    <property type="entry name" value="Methyl-accepting chemotaxis protein"/>
    <property type="match status" value="1"/>
</dbReference>
<proteinExistence type="inferred from homology"/>
<feature type="transmembrane region" description="Helical" evidence="6">
    <location>
        <begin position="25"/>
        <end position="44"/>
    </location>
</feature>
<dbReference type="InterPro" id="IPR004089">
    <property type="entry name" value="MCPsignal_dom"/>
</dbReference>
<dbReference type="Pfam" id="PF00015">
    <property type="entry name" value="MCPsignal"/>
    <property type="match status" value="1"/>
</dbReference>
<organism evidence="9 10">
    <name type="scientific">Moritella yayanosii</name>
    <dbReference type="NCBI Taxonomy" id="69539"/>
    <lineage>
        <taxon>Bacteria</taxon>
        <taxon>Pseudomonadati</taxon>
        <taxon>Pseudomonadota</taxon>
        <taxon>Gammaproteobacteria</taxon>
        <taxon>Alteromonadales</taxon>
        <taxon>Moritellaceae</taxon>
        <taxon>Moritella</taxon>
    </lineage>
</organism>
<dbReference type="SUPFAM" id="SSF58104">
    <property type="entry name" value="Methyl-accepting chemotaxis protein (MCP) signaling domain"/>
    <property type="match status" value="1"/>
</dbReference>
<gene>
    <name evidence="9" type="ORF">MORIYA_1386</name>
</gene>
<comment type="subcellular location">
    <subcellularLocation>
        <location evidence="1">Membrane</location>
    </subcellularLocation>
</comment>
<keyword evidence="6" id="KW-0472">Membrane</keyword>
<dbReference type="PANTHER" id="PTHR32089:SF112">
    <property type="entry name" value="LYSOZYME-LIKE PROTEIN-RELATED"/>
    <property type="match status" value="1"/>
</dbReference>
<name>A0A330LLH4_9GAMM</name>
<dbReference type="GO" id="GO:0006935">
    <property type="term" value="P:chemotaxis"/>
    <property type="evidence" value="ECO:0007669"/>
    <property type="project" value="UniProtKB-ARBA"/>
</dbReference>
<dbReference type="CDD" id="cd06225">
    <property type="entry name" value="HAMP"/>
    <property type="match status" value="1"/>
</dbReference>
<feature type="coiled-coil region" evidence="5">
    <location>
        <begin position="191"/>
        <end position="218"/>
    </location>
</feature>
<keyword evidence="6" id="KW-0812">Transmembrane</keyword>
<dbReference type="AlphaFoldDB" id="A0A330LLH4"/>
<protein>
    <submittedName>
        <fullName evidence="9">Methyl-accepting chemotaxis protein</fullName>
    </submittedName>
</protein>
<evidence type="ECO:0000256" key="2">
    <source>
        <dbReference type="ARBA" id="ARBA00023224"/>
    </source>
</evidence>
<dbReference type="Proteomes" id="UP000250163">
    <property type="component" value="Chromosome MORIYA"/>
</dbReference>
<keyword evidence="2 4" id="KW-0807">Transducer</keyword>
<dbReference type="SMART" id="SM00304">
    <property type="entry name" value="HAMP"/>
    <property type="match status" value="1"/>
</dbReference>
<dbReference type="FunFam" id="1.10.287.950:FF:000001">
    <property type="entry name" value="Methyl-accepting chemotaxis sensory transducer"/>
    <property type="match status" value="1"/>
</dbReference>
<feature type="coiled-coil region" evidence="5">
    <location>
        <begin position="285"/>
        <end position="312"/>
    </location>
</feature>
<feature type="transmembrane region" description="Helical" evidence="6">
    <location>
        <begin position="64"/>
        <end position="82"/>
    </location>
</feature>
<evidence type="ECO:0000313" key="10">
    <source>
        <dbReference type="Proteomes" id="UP000250163"/>
    </source>
</evidence>
<dbReference type="PANTHER" id="PTHR32089">
    <property type="entry name" value="METHYL-ACCEPTING CHEMOTAXIS PROTEIN MCPB"/>
    <property type="match status" value="1"/>
</dbReference>
<dbReference type="Pfam" id="PF00672">
    <property type="entry name" value="HAMP"/>
    <property type="match status" value="1"/>
</dbReference>
<evidence type="ECO:0000313" key="9">
    <source>
        <dbReference type="EMBL" id="SQD77864.1"/>
    </source>
</evidence>
<evidence type="ECO:0000259" key="7">
    <source>
        <dbReference type="PROSITE" id="PS50111"/>
    </source>
</evidence>
<evidence type="ECO:0000256" key="5">
    <source>
        <dbReference type="SAM" id="Coils"/>
    </source>
</evidence>
<dbReference type="GO" id="GO:0007165">
    <property type="term" value="P:signal transduction"/>
    <property type="evidence" value="ECO:0007669"/>
    <property type="project" value="UniProtKB-KW"/>
</dbReference>
<keyword evidence="10" id="KW-1185">Reference proteome</keyword>
<reference evidence="10" key="1">
    <citation type="submission" date="2018-05" db="EMBL/GenBank/DDBJ databases">
        <authorList>
            <person name="Cea G.-C."/>
            <person name="William W."/>
        </authorList>
    </citation>
    <scope>NUCLEOTIDE SEQUENCE [LARGE SCALE GENOMIC DNA]</scope>
    <source>
        <strain evidence="10">DB21MT 5</strain>
    </source>
</reference>
<accession>A0A330LLH4</accession>
<dbReference type="PROSITE" id="PS50111">
    <property type="entry name" value="CHEMOTAXIS_TRANSDUC_2"/>
    <property type="match status" value="1"/>
</dbReference>
<dbReference type="InterPro" id="IPR003660">
    <property type="entry name" value="HAMP_dom"/>
</dbReference>
<comment type="similarity">
    <text evidence="3">Belongs to the methyl-accepting chemotaxis (MCP) protein family.</text>
</comment>
<dbReference type="GO" id="GO:0016020">
    <property type="term" value="C:membrane"/>
    <property type="evidence" value="ECO:0007669"/>
    <property type="project" value="UniProtKB-SubCell"/>
</dbReference>
<feature type="domain" description="HAMP" evidence="8">
    <location>
        <begin position="84"/>
        <end position="136"/>
    </location>
</feature>
<dbReference type="RefSeq" id="WP_112713680.1">
    <property type="nucleotide sequence ID" value="NZ_LS483250.1"/>
</dbReference>
<dbReference type="KEGG" id="mya:MORIYA_1386"/>
<dbReference type="SMART" id="SM00283">
    <property type="entry name" value="MA"/>
    <property type="match status" value="1"/>
</dbReference>
<dbReference type="OrthoDB" id="2489132at2"/>
<evidence type="ECO:0000256" key="3">
    <source>
        <dbReference type="ARBA" id="ARBA00029447"/>
    </source>
</evidence>
<feature type="domain" description="Methyl-accepting transducer" evidence="7">
    <location>
        <begin position="141"/>
        <end position="377"/>
    </location>
</feature>
<evidence type="ECO:0000259" key="8">
    <source>
        <dbReference type="PROSITE" id="PS50885"/>
    </source>
</evidence>
<evidence type="ECO:0000256" key="4">
    <source>
        <dbReference type="PROSITE-ProRule" id="PRU00284"/>
    </source>
</evidence>
<dbReference type="EMBL" id="LS483250">
    <property type="protein sequence ID" value="SQD77864.1"/>
    <property type="molecule type" value="Genomic_DNA"/>
</dbReference>